<feature type="transmembrane region" description="Helical" evidence="1">
    <location>
        <begin position="43"/>
        <end position="68"/>
    </location>
</feature>
<evidence type="ECO:0008006" key="4">
    <source>
        <dbReference type="Google" id="ProtNLM"/>
    </source>
</evidence>
<dbReference type="Gramene" id="XM_028365444.1">
    <property type="protein sequence ID" value="XP_028221245.1"/>
    <property type="gene ID" value="LOC114402778"/>
</dbReference>
<dbReference type="PANTHER" id="PTHR36318:SF3">
    <property type="entry name" value="OS06G0581300 PROTEIN"/>
    <property type="match status" value="1"/>
</dbReference>
<dbReference type="EMBL" id="QZWG01000020">
    <property type="protein sequence ID" value="RZB44357.1"/>
    <property type="molecule type" value="Genomic_DNA"/>
</dbReference>
<dbReference type="EMBL" id="QZWG01000020">
    <property type="protein sequence ID" value="RZB44362.1"/>
    <property type="molecule type" value="Genomic_DNA"/>
</dbReference>
<dbReference type="EMBL" id="QZWG01000020">
    <property type="protein sequence ID" value="RZB44356.1"/>
    <property type="molecule type" value="Genomic_DNA"/>
</dbReference>
<dbReference type="Gramene" id="XM_028365448.1">
    <property type="protein sequence ID" value="XP_028221249.1"/>
    <property type="gene ID" value="LOC114402778"/>
</dbReference>
<accession>A0A445F6D3</accession>
<organism evidence="2 3">
    <name type="scientific">Glycine soja</name>
    <name type="common">Wild soybean</name>
    <dbReference type="NCBI Taxonomy" id="3848"/>
    <lineage>
        <taxon>Eukaryota</taxon>
        <taxon>Viridiplantae</taxon>
        <taxon>Streptophyta</taxon>
        <taxon>Embryophyta</taxon>
        <taxon>Tracheophyta</taxon>
        <taxon>Spermatophyta</taxon>
        <taxon>Magnoliopsida</taxon>
        <taxon>eudicotyledons</taxon>
        <taxon>Gunneridae</taxon>
        <taxon>Pentapetalae</taxon>
        <taxon>rosids</taxon>
        <taxon>fabids</taxon>
        <taxon>Fabales</taxon>
        <taxon>Fabaceae</taxon>
        <taxon>Papilionoideae</taxon>
        <taxon>50 kb inversion clade</taxon>
        <taxon>NPAAA clade</taxon>
        <taxon>indigoferoid/millettioid clade</taxon>
        <taxon>Phaseoleae</taxon>
        <taxon>Glycine</taxon>
        <taxon>Glycine subgen. Soja</taxon>
    </lineage>
</organism>
<dbReference type="PANTHER" id="PTHR36318">
    <property type="entry name" value="OS06G0581300 PROTEIN"/>
    <property type="match status" value="1"/>
</dbReference>
<feature type="transmembrane region" description="Helical" evidence="1">
    <location>
        <begin position="169"/>
        <end position="189"/>
    </location>
</feature>
<reference evidence="2 3" key="1">
    <citation type="submission" date="2018-09" db="EMBL/GenBank/DDBJ databases">
        <title>A high-quality reference genome of wild soybean provides a powerful tool to mine soybean genomes.</title>
        <authorList>
            <person name="Xie M."/>
            <person name="Chung C.Y.L."/>
            <person name="Li M.-W."/>
            <person name="Wong F.-L."/>
            <person name="Chan T.-F."/>
            <person name="Lam H.-M."/>
        </authorList>
    </citation>
    <scope>NUCLEOTIDE SEQUENCE [LARGE SCALE GENOMIC DNA]</scope>
    <source>
        <strain evidence="3">cv. W05</strain>
        <tissue evidence="2">Hypocotyl of etiolated seedlings</tissue>
    </source>
</reference>
<dbReference type="Gramene" id="XM_028365446.1">
    <property type="protein sequence ID" value="XP_028221247.1"/>
    <property type="gene ID" value="LOC114402778"/>
</dbReference>
<keyword evidence="1" id="KW-1133">Transmembrane helix</keyword>
<dbReference type="InterPro" id="IPR009943">
    <property type="entry name" value="DUF1475"/>
</dbReference>
<evidence type="ECO:0000313" key="2">
    <source>
        <dbReference type="EMBL" id="RZB44356.1"/>
    </source>
</evidence>
<feature type="transmembrane region" description="Helical" evidence="1">
    <location>
        <begin position="135"/>
        <end position="157"/>
    </location>
</feature>
<feature type="transmembrane region" description="Helical" evidence="1">
    <location>
        <begin position="201"/>
        <end position="221"/>
    </location>
</feature>
<protein>
    <recommendedName>
        <fullName evidence="4">Transmembrane protein</fullName>
    </recommendedName>
</protein>
<comment type="caution">
    <text evidence="2">The sequence shown here is derived from an EMBL/GenBank/DDBJ whole genome shotgun (WGS) entry which is preliminary data.</text>
</comment>
<dbReference type="AlphaFoldDB" id="A0A445F6D3"/>
<keyword evidence="1" id="KW-0472">Membrane</keyword>
<keyword evidence="1" id="KW-0812">Transmembrane</keyword>
<dbReference type="Pfam" id="PF07343">
    <property type="entry name" value="DUF1475"/>
    <property type="match status" value="1"/>
</dbReference>
<dbReference type="Gramene" id="XM_028365447.1">
    <property type="protein sequence ID" value="XP_028221248.1"/>
    <property type="gene ID" value="LOC114402778"/>
</dbReference>
<evidence type="ECO:0000256" key="1">
    <source>
        <dbReference type="SAM" id="Phobius"/>
    </source>
</evidence>
<feature type="transmembrane region" description="Helical" evidence="1">
    <location>
        <begin position="74"/>
        <end position="97"/>
    </location>
</feature>
<dbReference type="Gramene" id="XM_028365443.1">
    <property type="protein sequence ID" value="XP_028221244.1"/>
    <property type="gene ID" value="LOC114402778"/>
</dbReference>
<feature type="transmembrane region" description="Helical" evidence="1">
    <location>
        <begin position="6"/>
        <end position="31"/>
    </location>
</feature>
<keyword evidence="3" id="KW-1185">Reference proteome</keyword>
<dbReference type="Proteomes" id="UP000289340">
    <property type="component" value="Chromosome 20"/>
</dbReference>
<name>A0A445F6D3_GLYSO</name>
<sequence length="255" mass="28675">MAAKISLAIGLRTLFTVLGLLMLAVFLYTAFTDGLGVRFLKELVRPWMVATLVCFYINIVAFAVWIAYKESNLISSILWIVLIALLGSIFTSAYIVVQFLKLSSQESSQDPMYYVLLRHPNKNGTAPQRQRSSVVTLRIIFSILGVVMLGTLVYTLVTNGSPFRKGVLTPWLATTLVDIYFHIVIYAVWVAYKESSWISAVFWIILLICFSSMATCLYITWQLFQISCQDPAYLVLVHHGDRAENEYTGISGEAT</sequence>
<proteinExistence type="predicted"/>
<evidence type="ECO:0000313" key="3">
    <source>
        <dbReference type="Proteomes" id="UP000289340"/>
    </source>
</evidence>
<gene>
    <name evidence="2" type="ORF">D0Y65_054382</name>
</gene>